<evidence type="ECO:0000256" key="3">
    <source>
        <dbReference type="ARBA" id="ARBA00023163"/>
    </source>
</evidence>
<dbReference type="InterPro" id="IPR001647">
    <property type="entry name" value="HTH_TetR"/>
</dbReference>
<gene>
    <name evidence="8" type="ORF">D7044_17990</name>
    <name evidence="7" type="ORF">D7147_21430</name>
</gene>
<keyword evidence="3" id="KW-0804">Transcription</keyword>
<keyword evidence="1" id="KW-0805">Transcription regulation</keyword>
<dbReference type="SUPFAM" id="SSF46689">
    <property type="entry name" value="Homeodomain-like"/>
    <property type="match status" value="1"/>
</dbReference>
<organism evidence="8 10">
    <name type="scientific">Micromonospora musae</name>
    <dbReference type="NCBI Taxonomy" id="1894970"/>
    <lineage>
        <taxon>Bacteria</taxon>
        <taxon>Bacillati</taxon>
        <taxon>Actinomycetota</taxon>
        <taxon>Actinomycetes</taxon>
        <taxon>Micromonosporales</taxon>
        <taxon>Micromonosporaceae</taxon>
        <taxon>Micromonospora</taxon>
    </lineage>
</organism>
<dbReference type="Gene3D" id="1.10.357.10">
    <property type="entry name" value="Tetracycline Repressor, domain 2"/>
    <property type="match status" value="1"/>
</dbReference>
<proteinExistence type="predicted"/>
<evidence type="ECO:0000313" key="7">
    <source>
        <dbReference type="EMBL" id="RKN17209.1"/>
    </source>
</evidence>
<dbReference type="AlphaFoldDB" id="A0A3A9Y054"/>
<accession>A0A3A9Y054</accession>
<dbReference type="PRINTS" id="PR00455">
    <property type="entry name" value="HTHTETR"/>
</dbReference>
<dbReference type="EMBL" id="RAZT01000008">
    <property type="protein sequence ID" value="RKN31140.1"/>
    <property type="molecule type" value="Genomic_DNA"/>
</dbReference>
<keyword evidence="9" id="KW-1185">Reference proteome</keyword>
<dbReference type="InterPro" id="IPR050109">
    <property type="entry name" value="HTH-type_TetR-like_transc_reg"/>
</dbReference>
<name>A0A3A9Y054_9ACTN</name>
<evidence type="ECO:0000313" key="9">
    <source>
        <dbReference type="Proteomes" id="UP000271548"/>
    </source>
</evidence>
<dbReference type="Pfam" id="PF00440">
    <property type="entry name" value="TetR_N"/>
    <property type="match status" value="1"/>
</dbReference>
<dbReference type="Gene3D" id="1.10.10.60">
    <property type="entry name" value="Homeodomain-like"/>
    <property type="match status" value="1"/>
</dbReference>
<comment type="caution">
    <text evidence="8">The sequence shown here is derived from an EMBL/GenBank/DDBJ whole genome shotgun (WGS) entry which is preliminary data.</text>
</comment>
<protein>
    <submittedName>
        <fullName evidence="8">TetR family transcriptional regulator</fullName>
    </submittedName>
</protein>
<evidence type="ECO:0000256" key="4">
    <source>
        <dbReference type="PROSITE-ProRule" id="PRU00335"/>
    </source>
</evidence>
<sequence>MLAGVGTDGGLRERKKQQTRQSISDVATRLFLERGYDQVTIAEIAGAAGVAKMTVTNYFPRKEDLVLDIADEFVALLARTAADRPAGEPVRDSLRRRYAEAVARREALVGFAGAPFVRLVQESPALAARLRELFELRERALAAQLAVEASTDGDDLTARLVAAQLAGAYRVLFGEAFRLVRAGHDEEQVAEALDQAGARAFDLLATGERCDV</sequence>
<dbReference type="GO" id="GO:0003700">
    <property type="term" value="F:DNA-binding transcription factor activity"/>
    <property type="evidence" value="ECO:0007669"/>
    <property type="project" value="TreeGrafter"/>
</dbReference>
<dbReference type="Proteomes" id="UP000275865">
    <property type="component" value="Unassembled WGS sequence"/>
</dbReference>
<reference evidence="9 10" key="1">
    <citation type="submission" date="2018-09" db="EMBL/GenBank/DDBJ databases">
        <title>Micromonospora sp. nov. MS1-9, isolated from a root of Musa sp.</title>
        <authorList>
            <person name="Kuncharoen N."/>
            <person name="Kudo T."/>
            <person name="Ohkuma M."/>
            <person name="Yuki M."/>
            <person name="Tanasupawat S."/>
        </authorList>
    </citation>
    <scope>NUCLEOTIDE SEQUENCE [LARGE SCALE GENOMIC DNA]</scope>
    <source>
        <strain evidence="8 10">MS1-9</strain>
        <strain evidence="7 9">NGC1-4</strain>
    </source>
</reference>
<evidence type="ECO:0000256" key="1">
    <source>
        <dbReference type="ARBA" id="ARBA00023015"/>
    </source>
</evidence>
<feature type="DNA-binding region" description="H-T-H motif" evidence="4">
    <location>
        <begin position="40"/>
        <end position="59"/>
    </location>
</feature>
<feature type="domain" description="HTH tetR-type" evidence="6">
    <location>
        <begin position="17"/>
        <end position="77"/>
    </location>
</feature>
<dbReference type="Proteomes" id="UP000271548">
    <property type="component" value="Unassembled WGS sequence"/>
</dbReference>
<evidence type="ECO:0000256" key="2">
    <source>
        <dbReference type="ARBA" id="ARBA00023125"/>
    </source>
</evidence>
<dbReference type="OrthoDB" id="3211155at2"/>
<dbReference type="EMBL" id="RAZS01000007">
    <property type="protein sequence ID" value="RKN17209.1"/>
    <property type="molecule type" value="Genomic_DNA"/>
</dbReference>
<evidence type="ECO:0000313" key="8">
    <source>
        <dbReference type="EMBL" id="RKN31140.1"/>
    </source>
</evidence>
<evidence type="ECO:0000256" key="5">
    <source>
        <dbReference type="SAM" id="MobiDB-lite"/>
    </source>
</evidence>
<evidence type="ECO:0000313" key="10">
    <source>
        <dbReference type="Proteomes" id="UP000275865"/>
    </source>
</evidence>
<dbReference type="PANTHER" id="PTHR30055:SF234">
    <property type="entry name" value="HTH-TYPE TRANSCRIPTIONAL REGULATOR BETI"/>
    <property type="match status" value="1"/>
</dbReference>
<evidence type="ECO:0000259" key="6">
    <source>
        <dbReference type="PROSITE" id="PS50977"/>
    </source>
</evidence>
<feature type="region of interest" description="Disordered" evidence="5">
    <location>
        <begin position="1"/>
        <end position="20"/>
    </location>
</feature>
<dbReference type="PROSITE" id="PS50977">
    <property type="entry name" value="HTH_TETR_2"/>
    <property type="match status" value="1"/>
</dbReference>
<dbReference type="GO" id="GO:0000976">
    <property type="term" value="F:transcription cis-regulatory region binding"/>
    <property type="evidence" value="ECO:0007669"/>
    <property type="project" value="TreeGrafter"/>
</dbReference>
<keyword evidence="2 4" id="KW-0238">DNA-binding</keyword>
<dbReference type="PANTHER" id="PTHR30055">
    <property type="entry name" value="HTH-TYPE TRANSCRIPTIONAL REGULATOR RUTR"/>
    <property type="match status" value="1"/>
</dbReference>
<dbReference type="InterPro" id="IPR009057">
    <property type="entry name" value="Homeodomain-like_sf"/>
</dbReference>